<dbReference type="Proteomes" id="UP000636709">
    <property type="component" value="Unassembled WGS sequence"/>
</dbReference>
<dbReference type="OrthoDB" id="679204at2759"/>
<keyword evidence="2" id="KW-1185">Reference proteome</keyword>
<dbReference type="EMBL" id="JACEFO010001770">
    <property type="protein sequence ID" value="KAF8704943.1"/>
    <property type="molecule type" value="Genomic_DNA"/>
</dbReference>
<evidence type="ECO:0000313" key="2">
    <source>
        <dbReference type="Proteomes" id="UP000636709"/>
    </source>
</evidence>
<comment type="caution">
    <text evidence="1">The sequence shown here is derived from an EMBL/GenBank/DDBJ whole genome shotgun (WGS) entry which is preliminary data.</text>
</comment>
<organism evidence="1 2">
    <name type="scientific">Digitaria exilis</name>
    <dbReference type="NCBI Taxonomy" id="1010633"/>
    <lineage>
        <taxon>Eukaryota</taxon>
        <taxon>Viridiplantae</taxon>
        <taxon>Streptophyta</taxon>
        <taxon>Embryophyta</taxon>
        <taxon>Tracheophyta</taxon>
        <taxon>Spermatophyta</taxon>
        <taxon>Magnoliopsida</taxon>
        <taxon>Liliopsida</taxon>
        <taxon>Poales</taxon>
        <taxon>Poaceae</taxon>
        <taxon>PACMAD clade</taxon>
        <taxon>Panicoideae</taxon>
        <taxon>Panicodae</taxon>
        <taxon>Paniceae</taxon>
        <taxon>Anthephorinae</taxon>
        <taxon>Digitaria</taxon>
    </lineage>
</organism>
<protein>
    <submittedName>
        <fullName evidence="1">Uncharacterized protein</fullName>
    </submittedName>
</protein>
<accession>A0A835BMY2</accession>
<gene>
    <name evidence="1" type="ORF">HU200_031187</name>
</gene>
<proteinExistence type="predicted"/>
<dbReference type="PANTHER" id="PTHR36478:SF18">
    <property type="entry name" value="LISH DOMAIN-CONTAINING PROTEIN"/>
    <property type="match status" value="1"/>
</dbReference>
<dbReference type="PANTHER" id="PTHR36478">
    <property type="entry name" value="OS04G0614237 PROTEIN-RELATED"/>
    <property type="match status" value="1"/>
</dbReference>
<dbReference type="AlphaFoldDB" id="A0A835BMY2"/>
<name>A0A835BMY2_9POAL</name>
<reference evidence="1" key="1">
    <citation type="submission" date="2020-07" db="EMBL/GenBank/DDBJ databases">
        <title>Genome sequence and genetic diversity analysis of an under-domesticated orphan crop, white fonio (Digitaria exilis).</title>
        <authorList>
            <person name="Bennetzen J.L."/>
            <person name="Chen S."/>
            <person name="Ma X."/>
            <person name="Wang X."/>
            <person name="Yssel A.E.J."/>
            <person name="Chaluvadi S.R."/>
            <person name="Johnson M."/>
            <person name="Gangashetty P."/>
            <person name="Hamidou F."/>
            <person name="Sanogo M.D."/>
            <person name="Zwaenepoel A."/>
            <person name="Wallace J."/>
            <person name="Van De Peer Y."/>
            <person name="Van Deynze A."/>
        </authorList>
    </citation>
    <scope>NUCLEOTIDE SEQUENCE</scope>
    <source>
        <tissue evidence="1">Leaves</tissue>
    </source>
</reference>
<evidence type="ECO:0000313" key="1">
    <source>
        <dbReference type="EMBL" id="KAF8704943.1"/>
    </source>
</evidence>
<sequence>MAAARCFRGDRAALTALRLRRVVSFLRLHRLYDTAHEYARSRFLPPFGCDCFASVCRLERRTGAFFDVAHFRRLLGYFRWADASSYALGREADALIARILIFRLLDDLDGGRTYGVDALFQRIDASLDSDGHHLRKVLLAIRSDRARCFSLYRLAKTKAVDVILNLAAKCPELKAKSQLPRCTFNLAYTLSLGPGYTPSALRLCFTSVVWIASSGARVSTAPPTRTSTCPSLGEGRAVGGRRDYMDRFAPLWDGEGTSQRHAAFMHILQHHAMLDYLACRGDDGGRTASSLFCNDNAAFREKFPEVAQRHDLYRSMASKQARYAIKSMAYATA</sequence>